<dbReference type="CDD" id="cd06445">
    <property type="entry name" value="ATase"/>
    <property type="match status" value="1"/>
</dbReference>
<dbReference type="RefSeq" id="WP_246014311.1">
    <property type="nucleotide sequence ID" value="NZ_CP039247.1"/>
</dbReference>
<evidence type="ECO:0000256" key="1">
    <source>
        <dbReference type="ARBA" id="ARBA00022763"/>
    </source>
</evidence>
<dbReference type="GO" id="GO:0006281">
    <property type="term" value="P:DNA repair"/>
    <property type="evidence" value="ECO:0007669"/>
    <property type="project" value="InterPro"/>
</dbReference>
<dbReference type="InterPro" id="IPR052520">
    <property type="entry name" value="ATL_DNA_repair"/>
</dbReference>
<dbReference type="SUPFAM" id="SSF46767">
    <property type="entry name" value="Methylated DNA-protein cysteine methyltransferase, C-terminal domain"/>
    <property type="match status" value="1"/>
</dbReference>
<proteinExistence type="predicted"/>
<gene>
    <name evidence="3" type="primary">ogt1</name>
    <name evidence="3" type="ORF">CENDO_00645</name>
</gene>
<dbReference type="EMBL" id="CP039247">
    <property type="protein sequence ID" value="QCB27439.1"/>
    <property type="molecule type" value="Genomic_DNA"/>
</dbReference>
<dbReference type="Pfam" id="PF01035">
    <property type="entry name" value="DNA_binding_1"/>
    <property type="match status" value="1"/>
</dbReference>
<dbReference type="InterPro" id="IPR036217">
    <property type="entry name" value="MethylDNA_cys_MeTrfase_DNAb"/>
</dbReference>
<evidence type="ECO:0000313" key="4">
    <source>
        <dbReference type="Proteomes" id="UP000296352"/>
    </source>
</evidence>
<name>A0A4P7QDH7_9CORY</name>
<dbReference type="AlphaFoldDB" id="A0A4P7QDH7"/>
<dbReference type="EC" id="2.1.1.63" evidence="3"/>
<dbReference type="PANTHER" id="PTHR42942:SF1">
    <property type="entry name" value="ALKYLTRANSFERASE-LIKE PROTEIN 1"/>
    <property type="match status" value="1"/>
</dbReference>
<feature type="domain" description="Methylated-DNA-[protein]-cysteine S-methyltransferase DNA binding" evidence="2">
    <location>
        <begin position="14"/>
        <end position="79"/>
    </location>
</feature>
<accession>A0A4P7QDH7</accession>
<dbReference type="InterPro" id="IPR014048">
    <property type="entry name" value="MethylDNA_cys_MeTrfase_DNA-bd"/>
</dbReference>
<keyword evidence="1" id="KW-0227">DNA damage</keyword>
<dbReference type="InterPro" id="IPR036388">
    <property type="entry name" value="WH-like_DNA-bd_sf"/>
</dbReference>
<evidence type="ECO:0000259" key="2">
    <source>
        <dbReference type="Pfam" id="PF01035"/>
    </source>
</evidence>
<dbReference type="KEGG" id="cee:CENDO_00645"/>
<reference evidence="3 4" key="1">
    <citation type="submission" date="2019-04" db="EMBL/GenBank/DDBJ databases">
        <title>Corynebacterium endometrii sp. nov., isolated from the uterus of a cow with endometritis.</title>
        <authorList>
            <person name="Ballas P."/>
            <person name="Ruckert C."/>
            <person name="Wagener K."/>
            <person name="Drillich M."/>
            <person name="Kaempfer P."/>
            <person name="Busse H.-J."/>
            <person name="Ehling-Schulz M."/>
        </authorList>
    </citation>
    <scope>NUCLEOTIDE SEQUENCE [LARGE SCALE GENOMIC DNA]</scope>
    <source>
        <strain evidence="3 4">LMM-1653</strain>
    </source>
</reference>
<sequence precursor="true">MTPSFSGHAGAAPAVEELVALIPAGNVTTYGEVATVVGTGARYVGTVMRQSSGLPWWRVVRANGASHDADRARAHWQAEGIAFRGGRADLKRCGLDREDLRHLLAGQA</sequence>
<dbReference type="GO" id="GO:0032259">
    <property type="term" value="P:methylation"/>
    <property type="evidence" value="ECO:0007669"/>
    <property type="project" value="UniProtKB-KW"/>
</dbReference>
<dbReference type="Proteomes" id="UP000296352">
    <property type="component" value="Chromosome"/>
</dbReference>
<dbReference type="GO" id="GO:0003908">
    <property type="term" value="F:methylated-DNA-[protein]-cysteine S-methyltransferase activity"/>
    <property type="evidence" value="ECO:0007669"/>
    <property type="project" value="UniProtKB-EC"/>
</dbReference>
<organism evidence="3 4">
    <name type="scientific">Corynebacterium endometrii</name>
    <dbReference type="NCBI Taxonomy" id="2488819"/>
    <lineage>
        <taxon>Bacteria</taxon>
        <taxon>Bacillati</taxon>
        <taxon>Actinomycetota</taxon>
        <taxon>Actinomycetes</taxon>
        <taxon>Mycobacteriales</taxon>
        <taxon>Corynebacteriaceae</taxon>
        <taxon>Corynebacterium</taxon>
    </lineage>
</organism>
<dbReference type="Gene3D" id="1.10.10.10">
    <property type="entry name" value="Winged helix-like DNA-binding domain superfamily/Winged helix DNA-binding domain"/>
    <property type="match status" value="1"/>
</dbReference>
<keyword evidence="3" id="KW-0808">Transferase</keyword>
<dbReference type="PANTHER" id="PTHR42942">
    <property type="entry name" value="6-O-METHYLGUANINE DNA METHYLTRANSFERASE"/>
    <property type="match status" value="1"/>
</dbReference>
<evidence type="ECO:0000313" key="3">
    <source>
        <dbReference type="EMBL" id="QCB27439.1"/>
    </source>
</evidence>
<keyword evidence="3" id="KW-0489">Methyltransferase</keyword>
<protein>
    <submittedName>
        <fullName evidence="3">Methylated-DNA--protein-cysteine methyltransferase</fullName>
        <ecNumber evidence="3">2.1.1.63</ecNumber>
    </submittedName>
</protein>
<keyword evidence="4" id="KW-1185">Reference proteome</keyword>